<dbReference type="SUPFAM" id="SSF55315">
    <property type="entry name" value="L30e-like"/>
    <property type="match status" value="1"/>
</dbReference>
<keyword evidence="2 4" id="KW-0808">Transferase</keyword>
<evidence type="ECO:0000313" key="5">
    <source>
        <dbReference type="Proteomes" id="UP000178794"/>
    </source>
</evidence>
<dbReference type="STRING" id="1798492.A3C89_02220"/>
<keyword evidence="1 4" id="KW-0489">Methyltransferase</keyword>
<dbReference type="NCBIfam" id="TIGR00186">
    <property type="entry name" value="rRNA_methyl_3"/>
    <property type="match status" value="1"/>
</dbReference>
<dbReference type="Gene3D" id="3.40.1280.10">
    <property type="match status" value="1"/>
</dbReference>
<dbReference type="InterPro" id="IPR029028">
    <property type="entry name" value="Alpha/beta_knot_MTases"/>
</dbReference>
<dbReference type="GO" id="GO:0005829">
    <property type="term" value="C:cytosol"/>
    <property type="evidence" value="ECO:0007669"/>
    <property type="project" value="TreeGrafter"/>
</dbReference>
<dbReference type="InterPro" id="IPR001537">
    <property type="entry name" value="SpoU_MeTrfase"/>
</dbReference>
<name>A0A1F6DFH4_9BACT</name>
<dbReference type="SMART" id="SM00967">
    <property type="entry name" value="SpoU_sub_bind"/>
    <property type="match status" value="1"/>
</dbReference>
<dbReference type="AlphaFoldDB" id="A0A1F6DFH4"/>
<dbReference type="GO" id="GO:0032259">
    <property type="term" value="P:methylation"/>
    <property type="evidence" value="ECO:0007669"/>
    <property type="project" value="UniProtKB-KW"/>
</dbReference>
<dbReference type="InterPro" id="IPR029026">
    <property type="entry name" value="tRNA_m1G_MTases_N"/>
</dbReference>
<evidence type="ECO:0000259" key="3">
    <source>
        <dbReference type="SMART" id="SM00967"/>
    </source>
</evidence>
<dbReference type="GO" id="GO:0006396">
    <property type="term" value="P:RNA processing"/>
    <property type="evidence" value="ECO:0007669"/>
    <property type="project" value="InterPro"/>
</dbReference>
<sequence length="235" mass="25206">MEKIYGKHAVLEAVAKRPDCVLAVYADERYYSEPVLQGLSVKALGKDMIMKLPKDAVHQGIVAEISIEKLLHDFKTWKHELAEKDAATCVVALAELNDPQNIGAIIRSAVAFGASAILVQEHRGAGITAATVKVSVGTIFAVPIVVVANLNSALKDLQGKGFWVYGLDMEGEPLNKEHFTKPTAIVVGNEAEGLREKTREHCDTMLAIPMAGPAESLNAASAATVALYAWSTQNS</sequence>
<accession>A0A1F6DFH4</accession>
<dbReference type="CDD" id="cd18103">
    <property type="entry name" value="SpoU-like_RlmB"/>
    <property type="match status" value="1"/>
</dbReference>
<dbReference type="InterPro" id="IPR004441">
    <property type="entry name" value="rRNA_MeTrfase_TrmH"/>
</dbReference>
<dbReference type="PANTHER" id="PTHR46429">
    <property type="entry name" value="23S RRNA (GUANOSINE-2'-O-)-METHYLTRANSFERASE RLMB"/>
    <property type="match status" value="1"/>
</dbReference>
<comment type="caution">
    <text evidence="4">The sequence shown here is derived from an EMBL/GenBank/DDBJ whole genome shotgun (WGS) entry which is preliminary data.</text>
</comment>
<feature type="domain" description="RNA 2-O ribose methyltransferase substrate binding" evidence="3">
    <location>
        <begin position="3"/>
        <end position="71"/>
    </location>
</feature>
<protein>
    <submittedName>
        <fullName evidence="4">23S rRNA (Guanosine(2251)-2'-O)-methyltransferase RlmB</fullName>
    </submittedName>
</protein>
<dbReference type="SUPFAM" id="SSF75217">
    <property type="entry name" value="alpha/beta knot"/>
    <property type="match status" value="1"/>
</dbReference>
<proteinExistence type="predicted"/>
<dbReference type="Pfam" id="PF00588">
    <property type="entry name" value="SpoU_methylase"/>
    <property type="match status" value="1"/>
</dbReference>
<dbReference type="InterPro" id="IPR013123">
    <property type="entry name" value="SpoU_subst-bd"/>
</dbReference>
<evidence type="ECO:0000256" key="2">
    <source>
        <dbReference type="ARBA" id="ARBA00022679"/>
    </source>
</evidence>
<gene>
    <name evidence="4" type="ORF">A3C89_02220</name>
</gene>
<reference evidence="4 5" key="1">
    <citation type="journal article" date="2016" name="Nat. Commun.">
        <title>Thousands of microbial genomes shed light on interconnected biogeochemical processes in an aquifer system.</title>
        <authorList>
            <person name="Anantharaman K."/>
            <person name="Brown C.T."/>
            <person name="Hug L.A."/>
            <person name="Sharon I."/>
            <person name="Castelle C.J."/>
            <person name="Probst A.J."/>
            <person name="Thomas B.C."/>
            <person name="Singh A."/>
            <person name="Wilkins M.J."/>
            <person name="Karaoz U."/>
            <person name="Brodie E.L."/>
            <person name="Williams K.H."/>
            <person name="Hubbard S.S."/>
            <person name="Banfield J.F."/>
        </authorList>
    </citation>
    <scope>NUCLEOTIDE SEQUENCE [LARGE SCALE GENOMIC DNA]</scope>
</reference>
<dbReference type="PANTHER" id="PTHR46429:SF1">
    <property type="entry name" value="23S RRNA (GUANOSINE-2'-O-)-METHYLTRANSFERASE RLMB"/>
    <property type="match status" value="1"/>
</dbReference>
<dbReference type="InterPro" id="IPR029064">
    <property type="entry name" value="Ribosomal_eL30-like_sf"/>
</dbReference>
<dbReference type="Gene3D" id="3.30.1330.30">
    <property type="match status" value="1"/>
</dbReference>
<dbReference type="GO" id="GO:0008173">
    <property type="term" value="F:RNA methyltransferase activity"/>
    <property type="evidence" value="ECO:0007669"/>
    <property type="project" value="InterPro"/>
</dbReference>
<evidence type="ECO:0000313" key="4">
    <source>
        <dbReference type="EMBL" id="OGG60183.1"/>
    </source>
</evidence>
<dbReference type="EMBL" id="MFLF01000009">
    <property type="protein sequence ID" value="OGG60183.1"/>
    <property type="molecule type" value="Genomic_DNA"/>
</dbReference>
<dbReference type="GO" id="GO:0003723">
    <property type="term" value="F:RNA binding"/>
    <property type="evidence" value="ECO:0007669"/>
    <property type="project" value="InterPro"/>
</dbReference>
<dbReference type="Proteomes" id="UP000178794">
    <property type="component" value="Unassembled WGS sequence"/>
</dbReference>
<evidence type="ECO:0000256" key="1">
    <source>
        <dbReference type="ARBA" id="ARBA00022603"/>
    </source>
</evidence>
<organism evidence="4 5">
    <name type="scientific">Candidatus Kaiserbacteria bacterium RIFCSPHIGHO2_02_FULL_50_50</name>
    <dbReference type="NCBI Taxonomy" id="1798492"/>
    <lineage>
        <taxon>Bacteria</taxon>
        <taxon>Candidatus Kaiseribacteriota</taxon>
    </lineage>
</organism>